<proteinExistence type="predicted"/>
<dbReference type="EMBL" id="CM047740">
    <property type="protein sequence ID" value="KAJ0039861.1"/>
    <property type="molecule type" value="Genomic_DNA"/>
</dbReference>
<accession>A0ACC0YN74</accession>
<keyword evidence="2" id="KW-1185">Reference proteome</keyword>
<reference evidence="2" key="1">
    <citation type="journal article" date="2023" name="G3 (Bethesda)">
        <title>Genome assembly and association tests identify interacting loci associated with vigor, precocity, and sex in interspecific pistachio rootstocks.</title>
        <authorList>
            <person name="Palmer W."/>
            <person name="Jacygrad E."/>
            <person name="Sagayaradj S."/>
            <person name="Cavanaugh K."/>
            <person name="Han R."/>
            <person name="Bertier L."/>
            <person name="Beede B."/>
            <person name="Kafkas S."/>
            <person name="Golino D."/>
            <person name="Preece J."/>
            <person name="Michelmore R."/>
        </authorList>
    </citation>
    <scope>NUCLEOTIDE SEQUENCE [LARGE SCALE GENOMIC DNA]</scope>
</reference>
<organism evidence="1 2">
    <name type="scientific">Pistacia integerrima</name>
    <dbReference type="NCBI Taxonomy" id="434235"/>
    <lineage>
        <taxon>Eukaryota</taxon>
        <taxon>Viridiplantae</taxon>
        <taxon>Streptophyta</taxon>
        <taxon>Embryophyta</taxon>
        <taxon>Tracheophyta</taxon>
        <taxon>Spermatophyta</taxon>
        <taxon>Magnoliopsida</taxon>
        <taxon>eudicotyledons</taxon>
        <taxon>Gunneridae</taxon>
        <taxon>Pentapetalae</taxon>
        <taxon>rosids</taxon>
        <taxon>malvids</taxon>
        <taxon>Sapindales</taxon>
        <taxon>Anacardiaceae</taxon>
        <taxon>Pistacia</taxon>
    </lineage>
</organism>
<name>A0ACC0YN74_9ROSI</name>
<gene>
    <name evidence="1" type="ORF">Pint_27853</name>
</gene>
<dbReference type="Proteomes" id="UP001163603">
    <property type="component" value="Chromosome 5"/>
</dbReference>
<evidence type="ECO:0000313" key="2">
    <source>
        <dbReference type="Proteomes" id="UP001163603"/>
    </source>
</evidence>
<comment type="caution">
    <text evidence="1">The sequence shown here is derived from an EMBL/GenBank/DDBJ whole genome shotgun (WGS) entry which is preliminary data.</text>
</comment>
<protein>
    <submittedName>
        <fullName evidence="1">Uncharacterized protein</fullName>
    </submittedName>
</protein>
<evidence type="ECO:0000313" key="1">
    <source>
        <dbReference type="EMBL" id="KAJ0039861.1"/>
    </source>
</evidence>
<sequence length="116" mass="12397">MDTATVPGRCTNWCYCKSASPSVTVKPTIQAATTAPGCVFACRKLDGVAAWLINGVASVFFNTLERCSCINIGTIDDSDLDADADVPFIYNNNENLQLPKTEEGGGRGSPFKETLE</sequence>